<evidence type="ECO:0000256" key="5">
    <source>
        <dbReference type="ARBA" id="ARBA00023277"/>
    </source>
</evidence>
<evidence type="ECO:0000256" key="2">
    <source>
        <dbReference type="ARBA" id="ARBA00007072"/>
    </source>
</evidence>
<dbReference type="Gramene" id="EFJ28739">
    <property type="protein sequence ID" value="EFJ28739"/>
    <property type="gene ID" value="SELMODRAFT_93949"/>
</dbReference>
<comment type="similarity">
    <text evidence="2">Belongs to the glycosyl hydrolase 9 (cellulase E) family.</text>
</comment>
<gene>
    <name evidence="8" type="ORF">SELMODRAFT_93949</name>
</gene>
<keyword evidence="5" id="KW-0119">Carbohydrate metabolism</keyword>
<proteinExistence type="inferred from homology"/>
<dbReference type="EC" id="3.2.1.4" evidence="3"/>
<dbReference type="InterPro" id="IPR012341">
    <property type="entry name" value="6hp_glycosidase-like_sf"/>
</dbReference>
<dbReference type="EMBL" id="GL377579">
    <property type="protein sequence ID" value="EFJ28739.1"/>
    <property type="molecule type" value="Genomic_DNA"/>
</dbReference>
<evidence type="ECO:0000256" key="3">
    <source>
        <dbReference type="ARBA" id="ARBA00012601"/>
    </source>
</evidence>
<dbReference type="SUPFAM" id="SSF48208">
    <property type="entry name" value="Six-hairpin glycosidases"/>
    <property type="match status" value="1"/>
</dbReference>
<dbReference type="KEGG" id="smo:SELMODRAFT_93949"/>
<dbReference type="Pfam" id="PF00759">
    <property type="entry name" value="Glyco_hydro_9"/>
    <property type="match status" value="1"/>
</dbReference>
<accession>D8RHA1</accession>
<keyword evidence="6" id="KW-0624">Polysaccharide degradation</keyword>
<feature type="domain" description="Glycoside hydrolase family 9" evidence="7">
    <location>
        <begin position="1"/>
        <end position="69"/>
    </location>
</feature>
<dbReference type="InterPro" id="IPR001701">
    <property type="entry name" value="Glyco_hydro_9"/>
</dbReference>
<evidence type="ECO:0000256" key="6">
    <source>
        <dbReference type="ARBA" id="ARBA00023326"/>
    </source>
</evidence>
<dbReference type="GO" id="GO:0030245">
    <property type="term" value="P:cellulose catabolic process"/>
    <property type="evidence" value="ECO:0007669"/>
    <property type="project" value="UniProtKB-KW"/>
</dbReference>
<dbReference type="HOGENOM" id="CLU_2726996_0_0_1"/>
<keyword evidence="9" id="KW-1185">Reference proteome</keyword>
<evidence type="ECO:0000259" key="7">
    <source>
        <dbReference type="Pfam" id="PF00759"/>
    </source>
</evidence>
<evidence type="ECO:0000256" key="4">
    <source>
        <dbReference type="ARBA" id="ARBA00023001"/>
    </source>
</evidence>
<comment type="catalytic activity">
    <reaction evidence="1">
        <text>Endohydrolysis of (1-&gt;4)-beta-D-glucosidic linkages in cellulose, lichenin and cereal beta-D-glucans.</text>
        <dbReference type="EC" id="3.2.1.4"/>
    </reaction>
</comment>
<evidence type="ECO:0000256" key="1">
    <source>
        <dbReference type="ARBA" id="ARBA00000966"/>
    </source>
</evidence>
<dbReference type="Proteomes" id="UP000001514">
    <property type="component" value="Unassembled WGS sequence"/>
</dbReference>
<organism evidence="9">
    <name type="scientific">Selaginella moellendorffii</name>
    <name type="common">Spikemoss</name>
    <dbReference type="NCBI Taxonomy" id="88036"/>
    <lineage>
        <taxon>Eukaryota</taxon>
        <taxon>Viridiplantae</taxon>
        <taxon>Streptophyta</taxon>
        <taxon>Embryophyta</taxon>
        <taxon>Tracheophyta</taxon>
        <taxon>Lycopodiopsida</taxon>
        <taxon>Selaginellales</taxon>
        <taxon>Selaginellaceae</taxon>
        <taxon>Selaginella</taxon>
    </lineage>
</organism>
<keyword evidence="4" id="KW-0136">Cellulose degradation</keyword>
<protein>
    <recommendedName>
        <fullName evidence="3">cellulase</fullName>
        <ecNumber evidence="3">3.2.1.4</ecNumber>
    </recommendedName>
</protein>
<reference evidence="8 9" key="1">
    <citation type="journal article" date="2011" name="Science">
        <title>The Selaginella genome identifies genetic changes associated with the evolution of vascular plants.</title>
        <authorList>
            <person name="Banks J.A."/>
            <person name="Nishiyama T."/>
            <person name="Hasebe M."/>
            <person name="Bowman J.L."/>
            <person name="Gribskov M."/>
            <person name="dePamphilis C."/>
            <person name="Albert V.A."/>
            <person name="Aono N."/>
            <person name="Aoyama T."/>
            <person name="Ambrose B.A."/>
            <person name="Ashton N.W."/>
            <person name="Axtell M.J."/>
            <person name="Barker E."/>
            <person name="Barker M.S."/>
            <person name="Bennetzen J.L."/>
            <person name="Bonawitz N.D."/>
            <person name="Chapple C."/>
            <person name="Cheng C."/>
            <person name="Correa L.G."/>
            <person name="Dacre M."/>
            <person name="DeBarry J."/>
            <person name="Dreyer I."/>
            <person name="Elias M."/>
            <person name="Engstrom E.M."/>
            <person name="Estelle M."/>
            <person name="Feng L."/>
            <person name="Finet C."/>
            <person name="Floyd S.K."/>
            <person name="Frommer W.B."/>
            <person name="Fujita T."/>
            <person name="Gramzow L."/>
            <person name="Gutensohn M."/>
            <person name="Harholt J."/>
            <person name="Hattori M."/>
            <person name="Heyl A."/>
            <person name="Hirai T."/>
            <person name="Hiwatashi Y."/>
            <person name="Ishikawa M."/>
            <person name="Iwata M."/>
            <person name="Karol K.G."/>
            <person name="Koehler B."/>
            <person name="Kolukisaoglu U."/>
            <person name="Kubo M."/>
            <person name="Kurata T."/>
            <person name="Lalonde S."/>
            <person name="Li K."/>
            <person name="Li Y."/>
            <person name="Litt A."/>
            <person name="Lyons E."/>
            <person name="Manning G."/>
            <person name="Maruyama T."/>
            <person name="Michael T.P."/>
            <person name="Mikami K."/>
            <person name="Miyazaki S."/>
            <person name="Morinaga S."/>
            <person name="Murata T."/>
            <person name="Mueller-Roeber B."/>
            <person name="Nelson D.R."/>
            <person name="Obara M."/>
            <person name="Oguri Y."/>
            <person name="Olmstead R.G."/>
            <person name="Onodera N."/>
            <person name="Petersen B.L."/>
            <person name="Pils B."/>
            <person name="Prigge M."/>
            <person name="Rensing S.A."/>
            <person name="Riano-Pachon D.M."/>
            <person name="Roberts A.W."/>
            <person name="Sato Y."/>
            <person name="Scheller H.V."/>
            <person name="Schulz B."/>
            <person name="Schulz C."/>
            <person name="Shakirov E.V."/>
            <person name="Shibagaki N."/>
            <person name="Shinohara N."/>
            <person name="Shippen D.E."/>
            <person name="Soerensen I."/>
            <person name="Sotooka R."/>
            <person name="Sugimoto N."/>
            <person name="Sugita M."/>
            <person name="Sumikawa N."/>
            <person name="Tanurdzic M."/>
            <person name="Theissen G."/>
            <person name="Ulvskov P."/>
            <person name="Wakazuki S."/>
            <person name="Weng J.K."/>
            <person name="Willats W.W."/>
            <person name="Wipf D."/>
            <person name="Wolf P.G."/>
            <person name="Yang L."/>
            <person name="Zimmer A.D."/>
            <person name="Zhu Q."/>
            <person name="Mitros T."/>
            <person name="Hellsten U."/>
            <person name="Loque D."/>
            <person name="Otillar R."/>
            <person name="Salamov A."/>
            <person name="Schmutz J."/>
            <person name="Shapiro H."/>
            <person name="Lindquist E."/>
            <person name="Lucas S."/>
            <person name="Rokhsar D."/>
            <person name="Grigoriev I.V."/>
        </authorList>
    </citation>
    <scope>NUCLEOTIDE SEQUENCE [LARGE SCALE GENOMIC DNA]</scope>
</reference>
<dbReference type="Gene3D" id="1.50.10.10">
    <property type="match status" value="1"/>
</dbReference>
<evidence type="ECO:0000313" key="8">
    <source>
        <dbReference type="EMBL" id="EFJ28739.1"/>
    </source>
</evidence>
<sequence length="72" mass="8579">MNFIFYQNPLRMLYIVGCNNFYPLEPHHKMSIVLIYKELMLMNYMLGFNKWFYKVLPNQNVLIGAIISGLNC</sequence>
<dbReference type="InterPro" id="IPR008928">
    <property type="entry name" value="6-hairpin_glycosidase_sf"/>
</dbReference>
<dbReference type="InParanoid" id="D8RHA1"/>
<dbReference type="AlphaFoldDB" id="D8RHA1"/>
<name>D8RHA1_SELML</name>
<dbReference type="GO" id="GO:0008810">
    <property type="term" value="F:cellulase activity"/>
    <property type="evidence" value="ECO:0007669"/>
    <property type="project" value="UniProtKB-EC"/>
</dbReference>
<evidence type="ECO:0000313" key="9">
    <source>
        <dbReference type="Proteomes" id="UP000001514"/>
    </source>
</evidence>